<dbReference type="EMBL" id="CP146275">
    <property type="protein sequence ID" value="WWT32647.1"/>
    <property type="molecule type" value="Genomic_DNA"/>
</dbReference>
<keyword evidence="2" id="KW-1185">Reference proteome</keyword>
<sequence length="76" mass="8713">MTIRQSDKKRIKALAEVAQCRQRSKPTMTVDEAAAAYEQSLNKPFVARGDDDTPRILTTHTVEEAADIYRRYIEEN</sequence>
<proteinExistence type="predicted"/>
<protein>
    <submittedName>
        <fullName evidence="1">Uncharacterized protein</fullName>
    </submittedName>
</protein>
<evidence type="ECO:0000313" key="1">
    <source>
        <dbReference type="EMBL" id="WWT32647.1"/>
    </source>
</evidence>
<organism evidence="1 2">
    <name type="scientific">Pelagibacterium nitratireducens</name>
    <dbReference type="NCBI Taxonomy" id="1046114"/>
    <lineage>
        <taxon>Bacteria</taxon>
        <taxon>Pseudomonadati</taxon>
        <taxon>Pseudomonadota</taxon>
        <taxon>Alphaproteobacteria</taxon>
        <taxon>Hyphomicrobiales</taxon>
        <taxon>Devosiaceae</taxon>
        <taxon>Pelagibacterium</taxon>
    </lineage>
</organism>
<dbReference type="Proteomes" id="UP001369958">
    <property type="component" value="Chromosome"/>
</dbReference>
<gene>
    <name evidence="1" type="ORF">V6617_16810</name>
</gene>
<reference evidence="1 2" key="1">
    <citation type="submission" date="2024-02" db="EMBL/GenBank/DDBJ databases">
        <title>Complete genome sequence of Pelagibacterium nitratireducens ZH15.</title>
        <authorList>
            <person name="Zhao L.H."/>
        </authorList>
    </citation>
    <scope>NUCLEOTIDE SEQUENCE [LARGE SCALE GENOMIC DNA]</scope>
    <source>
        <strain evidence="1 2">ZH15</strain>
    </source>
</reference>
<name>A0ABZ2I6A8_9HYPH</name>
<evidence type="ECO:0000313" key="2">
    <source>
        <dbReference type="Proteomes" id="UP001369958"/>
    </source>
</evidence>
<dbReference type="RefSeq" id="WP_338608069.1">
    <property type="nucleotide sequence ID" value="NZ_CP146275.1"/>
</dbReference>
<accession>A0ABZ2I6A8</accession>